<comment type="caution">
    <text evidence="9">The sequence shown here is derived from an EMBL/GenBank/DDBJ whole genome shotgun (WGS) entry which is preliminary data.</text>
</comment>
<sequence length="422" mass="45086">MKIAIFGLGYVGCTAAACIGSQGHRVVGVDVSAAKVDAIGNGRSPIAEPKVDEMLKAIHADGRLSATVSIGAELDDTDIAIVCVGTPSGPDGSHNMSYIAQVTRQIAAAVKPDRTSPLTVAYRSTMRPGSIDQIIVPIFRSFLGDAADRVVDLVYNPEFLREATAVDDYFHPPKIVLGTRDGGPCAAMDALHAGIEAPVFHVPFREAEITKFVDNSWHAVKVAFANEVGRVCQSLDISARQVHQIFVSDTKLNISPYYTRPGGAFGGSCLPKDVRALQHIAADVGANTHLVDSLIRTNEAHKHYQFTRLIRDLSPGARVLIVGLAFKADTDDLRESPAVDIARKLLDAGYQVQVYDPALTPEQLVGQNLGYAYAYLPTIDTLLVDRAAAESGEYDLIVSTNRLIDSLSLSSGAPVVDVSAIP</sequence>
<feature type="domain" description="UDP-glucose/GDP-mannose dehydrogenase C-terminal" evidence="8">
    <location>
        <begin position="320"/>
        <end position="406"/>
    </location>
</feature>
<dbReference type="InterPro" id="IPR028357">
    <property type="entry name" value="UDPglc_DH_bac"/>
</dbReference>
<keyword evidence="5 7" id="KW-0520">NAD</keyword>
<dbReference type="PANTHER" id="PTHR43750">
    <property type="entry name" value="UDP-GLUCOSE 6-DEHYDROGENASE TUAD"/>
    <property type="match status" value="1"/>
</dbReference>
<evidence type="ECO:0000313" key="10">
    <source>
        <dbReference type="Proteomes" id="UP000763641"/>
    </source>
</evidence>
<dbReference type="SMART" id="SM00984">
    <property type="entry name" value="UDPG_MGDP_dh_C"/>
    <property type="match status" value="1"/>
</dbReference>
<gene>
    <name evidence="9" type="ORF">ILT43_03540</name>
</gene>
<dbReference type="PROSITE" id="PS51257">
    <property type="entry name" value="PROKAR_LIPOPROTEIN"/>
    <property type="match status" value="1"/>
</dbReference>
<dbReference type="InterPro" id="IPR014027">
    <property type="entry name" value="UDP-Glc/GDP-Man_DH_C"/>
</dbReference>
<keyword evidence="4 7" id="KW-0560">Oxidoreductase</keyword>
<dbReference type="SUPFAM" id="SSF52413">
    <property type="entry name" value="UDP-glucose/GDP-mannose dehydrogenase C-terminal domain"/>
    <property type="match status" value="1"/>
</dbReference>
<dbReference type="RefSeq" id="WP_204194375.1">
    <property type="nucleotide sequence ID" value="NZ_JAFEMC010000001.1"/>
</dbReference>
<evidence type="ECO:0000313" key="9">
    <source>
        <dbReference type="EMBL" id="MBM6575429.1"/>
    </source>
</evidence>
<evidence type="ECO:0000256" key="1">
    <source>
        <dbReference type="ARBA" id="ARBA00004701"/>
    </source>
</evidence>
<accession>A0ABS2D5Q8</accession>
<evidence type="ECO:0000256" key="2">
    <source>
        <dbReference type="ARBA" id="ARBA00006601"/>
    </source>
</evidence>
<comment type="pathway">
    <text evidence="1">Nucleotide-sugar biosynthesis; UDP-alpha-D-glucuronate biosynthesis; UDP-alpha-D-glucuronate from UDP-alpha-D-glucose: step 1/1.</text>
</comment>
<dbReference type="InterPro" id="IPR014026">
    <property type="entry name" value="UDP-Glc/GDP-Man_DH_dimer"/>
</dbReference>
<dbReference type="Pfam" id="PF00984">
    <property type="entry name" value="UDPG_MGDP_dh"/>
    <property type="match status" value="1"/>
</dbReference>
<evidence type="ECO:0000256" key="4">
    <source>
        <dbReference type="ARBA" id="ARBA00023002"/>
    </source>
</evidence>
<dbReference type="InterPro" id="IPR036291">
    <property type="entry name" value="NAD(P)-bd_dom_sf"/>
</dbReference>
<dbReference type="InterPro" id="IPR036220">
    <property type="entry name" value="UDP-Glc/GDP-Man_DH_C_sf"/>
</dbReference>
<dbReference type="Gene3D" id="1.20.5.170">
    <property type="match status" value="1"/>
</dbReference>
<proteinExistence type="inferred from homology"/>
<dbReference type="PIRSF" id="PIRSF000124">
    <property type="entry name" value="UDPglc_GDPman_dh"/>
    <property type="match status" value="1"/>
</dbReference>
<dbReference type="Gene3D" id="3.40.50.720">
    <property type="entry name" value="NAD(P)-binding Rossmann-like Domain"/>
    <property type="match status" value="2"/>
</dbReference>
<evidence type="ECO:0000256" key="3">
    <source>
        <dbReference type="ARBA" id="ARBA00012954"/>
    </source>
</evidence>
<dbReference type="Pfam" id="PF03720">
    <property type="entry name" value="UDPG_MGDP_dh_C"/>
    <property type="match status" value="1"/>
</dbReference>
<dbReference type="InterPro" id="IPR001732">
    <property type="entry name" value="UDP-Glc/GDP-Man_DH_N"/>
</dbReference>
<dbReference type="Proteomes" id="UP000763641">
    <property type="component" value="Unassembled WGS sequence"/>
</dbReference>
<evidence type="ECO:0000256" key="7">
    <source>
        <dbReference type="PIRNR" id="PIRNR000124"/>
    </source>
</evidence>
<dbReference type="InterPro" id="IPR017476">
    <property type="entry name" value="UDP-Glc/GDP-Man"/>
</dbReference>
<evidence type="ECO:0000259" key="8">
    <source>
        <dbReference type="SMART" id="SM00984"/>
    </source>
</evidence>
<organism evidence="9 10">
    <name type="scientific">Sphingomonas longa</name>
    <dbReference type="NCBI Taxonomy" id="2778730"/>
    <lineage>
        <taxon>Bacteria</taxon>
        <taxon>Pseudomonadati</taxon>
        <taxon>Pseudomonadota</taxon>
        <taxon>Alphaproteobacteria</taxon>
        <taxon>Sphingomonadales</taxon>
        <taxon>Sphingomonadaceae</taxon>
        <taxon>Sphingomonas</taxon>
    </lineage>
</organism>
<evidence type="ECO:0000256" key="6">
    <source>
        <dbReference type="ARBA" id="ARBA00047473"/>
    </source>
</evidence>
<reference evidence="9 10" key="1">
    <citation type="submission" date="2020-12" db="EMBL/GenBank/DDBJ databases">
        <title>Sphingomonas sp.</title>
        <authorList>
            <person name="Kim M.K."/>
        </authorList>
    </citation>
    <scope>NUCLEOTIDE SEQUENCE [LARGE SCALE GENOMIC DNA]</scope>
    <source>
        <strain evidence="9 10">BT552</strain>
    </source>
</reference>
<evidence type="ECO:0000256" key="5">
    <source>
        <dbReference type="ARBA" id="ARBA00023027"/>
    </source>
</evidence>
<dbReference type="EMBL" id="JAFEMC010000001">
    <property type="protein sequence ID" value="MBM6575429.1"/>
    <property type="molecule type" value="Genomic_DNA"/>
</dbReference>
<dbReference type="SUPFAM" id="SSF51735">
    <property type="entry name" value="NAD(P)-binding Rossmann-fold domains"/>
    <property type="match status" value="1"/>
</dbReference>
<comment type="catalytic activity">
    <reaction evidence="6 7">
        <text>UDP-alpha-D-glucose + 2 NAD(+) + H2O = UDP-alpha-D-glucuronate + 2 NADH + 3 H(+)</text>
        <dbReference type="Rhea" id="RHEA:23596"/>
        <dbReference type="ChEBI" id="CHEBI:15377"/>
        <dbReference type="ChEBI" id="CHEBI:15378"/>
        <dbReference type="ChEBI" id="CHEBI:57540"/>
        <dbReference type="ChEBI" id="CHEBI:57945"/>
        <dbReference type="ChEBI" id="CHEBI:58052"/>
        <dbReference type="ChEBI" id="CHEBI:58885"/>
        <dbReference type="EC" id="1.1.1.22"/>
    </reaction>
</comment>
<dbReference type="NCBIfam" id="TIGR03026">
    <property type="entry name" value="NDP-sugDHase"/>
    <property type="match status" value="1"/>
</dbReference>
<name>A0ABS2D5Q8_9SPHN</name>
<dbReference type="EC" id="1.1.1.22" evidence="3 7"/>
<dbReference type="PIRSF" id="PIRSF500134">
    <property type="entry name" value="UDPglc_DH_bac"/>
    <property type="match status" value="1"/>
</dbReference>
<keyword evidence="10" id="KW-1185">Reference proteome</keyword>
<comment type="similarity">
    <text evidence="2 7">Belongs to the UDP-glucose/GDP-mannose dehydrogenase family.</text>
</comment>
<dbReference type="SUPFAM" id="SSF48179">
    <property type="entry name" value="6-phosphogluconate dehydrogenase C-terminal domain-like"/>
    <property type="match status" value="1"/>
</dbReference>
<dbReference type="Pfam" id="PF03721">
    <property type="entry name" value="UDPG_MGDP_dh_N"/>
    <property type="match status" value="1"/>
</dbReference>
<dbReference type="PANTHER" id="PTHR43750:SF1">
    <property type="entry name" value="GDP-MANNOSE 6-DEHYDROGENASE"/>
    <property type="match status" value="1"/>
</dbReference>
<protein>
    <recommendedName>
        <fullName evidence="3 7">UDP-glucose 6-dehydrogenase</fullName>
        <ecNumber evidence="3 7">1.1.1.22</ecNumber>
    </recommendedName>
</protein>
<dbReference type="InterPro" id="IPR008927">
    <property type="entry name" value="6-PGluconate_DH-like_C_sf"/>
</dbReference>